<dbReference type="RefSeq" id="WP_184093107.1">
    <property type="nucleotide sequence ID" value="NZ_AP023367.1"/>
</dbReference>
<name>A0A6S6QYX1_9FIRM</name>
<dbReference type="InterPro" id="IPR050882">
    <property type="entry name" value="Prepilin_peptidase/N-MTase"/>
</dbReference>
<evidence type="ECO:0000313" key="2">
    <source>
        <dbReference type="EMBL" id="BCJ92472.1"/>
    </source>
</evidence>
<dbReference type="EMBL" id="AP023367">
    <property type="protein sequence ID" value="BCJ92472.1"/>
    <property type="molecule type" value="Genomic_DNA"/>
</dbReference>
<dbReference type="InterPro" id="IPR000045">
    <property type="entry name" value="Prepilin_IV_endopep_pep"/>
</dbReference>
<accession>A0A6S6QYX1</accession>
<proteinExistence type="inferred from homology"/>
<dbReference type="AlphaFoldDB" id="A0A6S6QYX1"/>
<dbReference type="KEGG" id="acel:acsn021_00410"/>
<dbReference type="Pfam" id="PF01478">
    <property type="entry name" value="Peptidase_A24"/>
    <property type="match status" value="1"/>
</dbReference>
<keyword evidence="3" id="KW-1185">Reference proteome</keyword>
<dbReference type="GO" id="GO:0006465">
    <property type="term" value="P:signal peptide processing"/>
    <property type="evidence" value="ECO:0007669"/>
    <property type="project" value="TreeGrafter"/>
</dbReference>
<evidence type="ECO:0000256" key="1">
    <source>
        <dbReference type="ARBA" id="ARBA00005801"/>
    </source>
</evidence>
<dbReference type="Proteomes" id="UP000515561">
    <property type="component" value="Chromosome"/>
</dbReference>
<evidence type="ECO:0000313" key="3">
    <source>
        <dbReference type="Proteomes" id="UP000515561"/>
    </source>
</evidence>
<dbReference type="PANTHER" id="PTHR30487">
    <property type="entry name" value="TYPE 4 PREPILIN-LIKE PROTEINS LEADER PEPTIDE-PROCESSING ENZYME"/>
    <property type="match status" value="1"/>
</dbReference>
<dbReference type="GO" id="GO:0005886">
    <property type="term" value="C:plasma membrane"/>
    <property type="evidence" value="ECO:0007669"/>
    <property type="project" value="TreeGrafter"/>
</dbReference>
<organism evidence="2 3">
    <name type="scientific">Anaerocolumna cellulosilytica</name>
    <dbReference type="NCBI Taxonomy" id="433286"/>
    <lineage>
        <taxon>Bacteria</taxon>
        <taxon>Bacillati</taxon>
        <taxon>Bacillota</taxon>
        <taxon>Clostridia</taxon>
        <taxon>Lachnospirales</taxon>
        <taxon>Lachnospiraceae</taxon>
        <taxon>Anaerocolumna</taxon>
    </lineage>
</organism>
<protein>
    <submittedName>
        <fullName evidence="2">Uncharacterized protein</fullName>
    </submittedName>
</protein>
<sequence length="205" mass="23348">MKLFTETSLTRYSIRCNIALSKFKEVKPIFLKVTCLVLLLVLAVLKDLESYKIPNKLIIIGLVNGFFISVYEHGGTGVIQWVLGIVIPILLLSPLFLLKTLGAGDIKLFSVIGSFYGTAFVLQSILIAMFVAAVMSVIQLLRHKQVFYRFNYFKEYIQLLFKNKQLGIKKGIIPYYDRKRDGVKAIIHFSLAILVGFLIQIFYPF</sequence>
<dbReference type="GO" id="GO:0004190">
    <property type="term" value="F:aspartic-type endopeptidase activity"/>
    <property type="evidence" value="ECO:0007669"/>
    <property type="project" value="InterPro"/>
</dbReference>
<dbReference type="PANTHER" id="PTHR30487:SF0">
    <property type="entry name" value="PREPILIN LEADER PEPTIDASE_N-METHYLTRANSFERASE-RELATED"/>
    <property type="match status" value="1"/>
</dbReference>
<dbReference type="Gene3D" id="1.20.120.1220">
    <property type="match status" value="1"/>
</dbReference>
<gene>
    <name evidence="2" type="ORF">acsn021_00410</name>
</gene>
<comment type="similarity">
    <text evidence="1">Belongs to the peptidase A24 family.</text>
</comment>
<reference evidence="2 3" key="1">
    <citation type="journal article" date="2016" name="Int. J. Syst. Evol. Microbiol.">
        <title>Descriptions of Anaerotaenia torta gen. nov., sp. nov. and Anaerocolumna cellulosilytica gen. nov., sp. nov. isolated from a methanogenic reactor of cattle waste.</title>
        <authorList>
            <person name="Uek A."/>
            <person name="Ohtaki Y."/>
            <person name="Kaku N."/>
            <person name="Ueki K."/>
        </authorList>
    </citation>
    <scope>NUCLEOTIDE SEQUENCE [LARGE SCALE GENOMIC DNA]</scope>
    <source>
        <strain evidence="2 3">SN021</strain>
    </source>
</reference>